<evidence type="ECO:0000313" key="2">
    <source>
        <dbReference type="Proteomes" id="UP000829476"/>
    </source>
</evidence>
<dbReference type="EMBL" id="CP094326">
    <property type="protein sequence ID" value="UNY98605.1"/>
    <property type="molecule type" value="Genomic_DNA"/>
</dbReference>
<gene>
    <name evidence="1" type="ORF">MQE36_16180</name>
</gene>
<sequence length="52" mass="5880">MEKLINKHMELSESFGGALTVLWQVYALPVKIKTDGEDLSGIEQAIAFYQCY</sequence>
<accession>A0ABY3YLW4</accession>
<reference evidence="1 2" key="1">
    <citation type="journal article" date="2018" name="Int. J. Syst. Evol. Microbiol.">
        <title>Zhouia spongiae sp. nov., isolated from a marine sponge.</title>
        <authorList>
            <person name="Zhuang L."/>
            <person name="Lin B."/>
            <person name="Qin F."/>
            <person name="Luo L."/>
        </authorList>
    </citation>
    <scope>NUCLEOTIDE SEQUENCE [LARGE SCALE GENOMIC DNA]</scope>
    <source>
        <strain evidence="1 2">HN-Y44</strain>
    </source>
</reference>
<organism evidence="1 2">
    <name type="scientific">Zhouia spongiae</name>
    <dbReference type="NCBI Taxonomy" id="2202721"/>
    <lineage>
        <taxon>Bacteria</taxon>
        <taxon>Pseudomonadati</taxon>
        <taxon>Bacteroidota</taxon>
        <taxon>Flavobacteriia</taxon>
        <taxon>Flavobacteriales</taxon>
        <taxon>Flavobacteriaceae</taxon>
        <taxon>Zhouia</taxon>
    </lineage>
</organism>
<proteinExistence type="predicted"/>
<name>A0ABY3YLW4_9FLAO</name>
<evidence type="ECO:0000313" key="1">
    <source>
        <dbReference type="EMBL" id="UNY98605.1"/>
    </source>
</evidence>
<dbReference type="RefSeq" id="WP_242937011.1">
    <property type="nucleotide sequence ID" value="NZ_CP094326.1"/>
</dbReference>
<dbReference type="Proteomes" id="UP000829476">
    <property type="component" value="Chromosome"/>
</dbReference>
<keyword evidence="2" id="KW-1185">Reference proteome</keyword>
<protein>
    <submittedName>
        <fullName evidence="1">Uncharacterized protein</fullName>
    </submittedName>
</protein>